<dbReference type="InterPro" id="IPR036736">
    <property type="entry name" value="ACP-like_sf"/>
</dbReference>
<dbReference type="Gene3D" id="1.10.1200.10">
    <property type="entry name" value="ACP-like"/>
    <property type="match status" value="1"/>
</dbReference>
<evidence type="ECO:0000313" key="4">
    <source>
        <dbReference type="EMBL" id="RDD60834.1"/>
    </source>
</evidence>
<keyword evidence="2" id="KW-0597">Phosphoprotein</keyword>
<dbReference type="PROSITE" id="PS50075">
    <property type="entry name" value="CARRIER"/>
    <property type="match status" value="1"/>
</dbReference>
<sequence length="91" mass="10084">MAEAEELRTVPTYQDILDTVCEELNKVSASDIELSESTDITTDLNVDSVAVMDLLFALEEHYDISVPLNELGEIRTVGQLARLVQQMAVKS</sequence>
<evidence type="ECO:0000256" key="2">
    <source>
        <dbReference type="ARBA" id="ARBA00022553"/>
    </source>
</evidence>
<dbReference type="RefSeq" id="WP_114583230.1">
    <property type="nucleotide sequence ID" value="NZ_QPMH01000019.1"/>
</dbReference>
<evidence type="ECO:0000313" key="5">
    <source>
        <dbReference type="Proteomes" id="UP000253941"/>
    </source>
</evidence>
<evidence type="ECO:0000256" key="1">
    <source>
        <dbReference type="ARBA" id="ARBA00022450"/>
    </source>
</evidence>
<keyword evidence="1" id="KW-0596">Phosphopantetheine</keyword>
<dbReference type="AlphaFoldDB" id="A0A369T8N4"/>
<proteinExistence type="predicted"/>
<dbReference type="InterPro" id="IPR006162">
    <property type="entry name" value="Ppantetheine_attach_site"/>
</dbReference>
<dbReference type="InterPro" id="IPR009081">
    <property type="entry name" value="PP-bd_ACP"/>
</dbReference>
<dbReference type="EMBL" id="QPMH01000019">
    <property type="protein sequence ID" value="RDD60834.1"/>
    <property type="molecule type" value="Genomic_DNA"/>
</dbReference>
<comment type="caution">
    <text evidence="4">The sequence shown here is derived from an EMBL/GenBank/DDBJ whole genome shotgun (WGS) entry which is preliminary data.</text>
</comment>
<reference evidence="4 5" key="1">
    <citation type="submission" date="2018-07" db="EMBL/GenBank/DDBJ databases">
        <title>Venubactetium sediminum gen. nov., sp. nov., isolated from a marine solar saltern.</title>
        <authorList>
            <person name="Wang S."/>
        </authorList>
    </citation>
    <scope>NUCLEOTIDE SEQUENCE [LARGE SCALE GENOMIC DNA]</scope>
    <source>
        <strain evidence="4 5">WD2A32</strain>
    </source>
</reference>
<evidence type="ECO:0000259" key="3">
    <source>
        <dbReference type="PROSITE" id="PS50075"/>
    </source>
</evidence>
<dbReference type="PROSITE" id="PS00012">
    <property type="entry name" value="PHOSPHOPANTETHEINE"/>
    <property type="match status" value="1"/>
</dbReference>
<dbReference type="SUPFAM" id="SSF47336">
    <property type="entry name" value="ACP-like"/>
    <property type="match status" value="1"/>
</dbReference>
<keyword evidence="5" id="KW-1185">Reference proteome</keyword>
<gene>
    <name evidence="4" type="ORF">DRB17_16005</name>
</gene>
<dbReference type="Pfam" id="PF00550">
    <property type="entry name" value="PP-binding"/>
    <property type="match status" value="1"/>
</dbReference>
<name>A0A369T8N4_9PROT</name>
<protein>
    <submittedName>
        <fullName evidence="4">Acyl carrier protein</fullName>
    </submittedName>
</protein>
<accession>A0A369T8N4</accession>
<feature type="domain" description="Carrier" evidence="3">
    <location>
        <begin position="11"/>
        <end position="88"/>
    </location>
</feature>
<organism evidence="4 5">
    <name type="scientific">Ferruginivarius sediminum</name>
    <dbReference type="NCBI Taxonomy" id="2661937"/>
    <lineage>
        <taxon>Bacteria</taxon>
        <taxon>Pseudomonadati</taxon>
        <taxon>Pseudomonadota</taxon>
        <taxon>Alphaproteobacteria</taxon>
        <taxon>Rhodospirillales</taxon>
        <taxon>Rhodospirillaceae</taxon>
        <taxon>Ferruginivarius</taxon>
    </lineage>
</organism>
<dbReference type="Proteomes" id="UP000253941">
    <property type="component" value="Unassembled WGS sequence"/>
</dbReference>